<dbReference type="InterPro" id="IPR011009">
    <property type="entry name" value="Kinase-like_dom_sf"/>
</dbReference>
<dbReference type="SMART" id="SM00220">
    <property type="entry name" value="S_TKc"/>
    <property type="match status" value="1"/>
</dbReference>
<organism evidence="2 3">
    <name type="scientific">Tulasnella calospora MUT 4182</name>
    <dbReference type="NCBI Taxonomy" id="1051891"/>
    <lineage>
        <taxon>Eukaryota</taxon>
        <taxon>Fungi</taxon>
        <taxon>Dikarya</taxon>
        <taxon>Basidiomycota</taxon>
        <taxon>Agaricomycotina</taxon>
        <taxon>Agaricomycetes</taxon>
        <taxon>Cantharellales</taxon>
        <taxon>Tulasnellaceae</taxon>
        <taxon>Tulasnella</taxon>
    </lineage>
</organism>
<dbReference type="OrthoDB" id="4062651at2759"/>
<dbReference type="PANTHER" id="PTHR23257">
    <property type="entry name" value="SERINE-THREONINE PROTEIN KINASE"/>
    <property type="match status" value="1"/>
</dbReference>
<dbReference type="GO" id="GO:0005524">
    <property type="term" value="F:ATP binding"/>
    <property type="evidence" value="ECO:0007669"/>
    <property type="project" value="InterPro"/>
</dbReference>
<dbReference type="InterPro" id="IPR000719">
    <property type="entry name" value="Prot_kinase_dom"/>
</dbReference>
<dbReference type="GO" id="GO:0005737">
    <property type="term" value="C:cytoplasm"/>
    <property type="evidence" value="ECO:0007669"/>
    <property type="project" value="TreeGrafter"/>
</dbReference>
<dbReference type="PROSITE" id="PS50011">
    <property type="entry name" value="PROTEIN_KINASE_DOM"/>
    <property type="match status" value="1"/>
</dbReference>
<gene>
    <name evidence="2" type="ORF">M407DRAFT_85814</name>
</gene>
<dbReference type="InterPro" id="IPR008271">
    <property type="entry name" value="Ser/Thr_kinase_AS"/>
</dbReference>
<accession>A0A0C3Q2H8</accession>
<dbReference type="STRING" id="1051891.A0A0C3Q2H8"/>
<dbReference type="Gene3D" id="1.10.510.10">
    <property type="entry name" value="Transferase(Phosphotransferase) domain 1"/>
    <property type="match status" value="1"/>
</dbReference>
<proteinExistence type="predicted"/>
<dbReference type="AlphaFoldDB" id="A0A0C3Q2H8"/>
<evidence type="ECO:0000313" key="2">
    <source>
        <dbReference type="EMBL" id="KIO16619.1"/>
    </source>
</evidence>
<protein>
    <recommendedName>
        <fullName evidence="1">Protein kinase domain-containing protein</fullName>
    </recommendedName>
</protein>
<dbReference type="Proteomes" id="UP000054248">
    <property type="component" value="Unassembled WGS sequence"/>
</dbReference>
<dbReference type="InterPro" id="IPR050167">
    <property type="entry name" value="Ser_Thr_protein_kinase"/>
</dbReference>
<dbReference type="PROSITE" id="PS00108">
    <property type="entry name" value="PROTEIN_KINASE_ST"/>
    <property type="match status" value="1"/>
</dbReference>
<dbReference type="HOGENOM" id="CLU_000288_7_18_1"/>
<dbReference type="Pfam" id="PF00069">
    <property type="entry name" value="Pkinase"/>
    <property type="match status" value="1"/>
</dbReference>
<dbReference type="SUPFAM" id="SSF56112">
    <property type="entry name" value="Protein kinase-like (PK-like)"/>
    <property type="match status" value="1"/>
</dbReference>
<keyword evidence="3" id="KW-1185">Reference proteome</keyword>
<sequence>EVEILAGLCHENIVRLIGFVEDLDRATAWIVLSWEPNGNLREFVASEKREIQDTFRGLKYLHTRKPPICHGDLKSLNILVSCTYHAVITDFGSDQLTLTGPAWSLRWAAPEVVRDGEQPSLPSDIWSAGWVCWEVITGEIPFHDIKTNCAVMLQVIQGKVPSTHKNAQLAQVLRLCSLVADCWELNPTHRPTVARCCDEIDWMVSFRIGSDRHRFGPTEESH</sequence>
<feature type="domain" description="Protein kinase" evidence="1">
    <location>
        <begin position="1"/>
        <end position="203"/>
    </location>
</feature>
<evidence type="ECO:0000259" key="1">
    <source>
        <dbReference type="PROSITE" id="PS50011"/>
    </source>
</evidence>
<name>A0A0C3Q2H8_9AGAM</name>
<reference evidence="3" key="2">
    <citation type="submission" date="2015-01" db="EMBL/GenBank/DDBJ databases">
        <title>Evolutionary Origins and Diversification of the Mycorrhizal Mutualists.</title>
        <authorList>
            <consortium name="DOE Joint Genome Institute"/>
            <consortium name="Mycorrhizal Genomics Consortium"/>
            <person name="Kohler A."/>
            <person name="Kuo A."/>
            <person name="Nagy L.G."/>
            <person name="Floudas D."/>
            <person name="Copeland A."/>
            <person name="Barry K.W."/>
            <person name="Cichocki N."/>
            <person name="Veneault-Fourrey C."/>
            <person name="LaButti K."/>
            <person name="Lindquist E.A."/>
            <person name="Lipzen A."/>
            <person name="Lundell T."/>
            <person name="Morin E."/>
            <person name="Murat C."/>
            <person name="Riley R."/>
            <person name="Ohm R."/>
            <person name="Sun H."/>
            <person name="Tunlid A."/>
            <person name="Henrissat B."/>
            <person name="Grigoriev I.V."/>
            <person name="Hibbett D.S."/>
            <person name="Martin F."/>
        </authorList>
    </citation>
    <scope>NUCLEOTIDE SEQUENCE [LARGE SCALE GENOMIC DNA]</scope>
    <source>
        <strain evidence="3">MUT 4182</strain>
    </source>
</reference>
<dbReference type="GO" id="GO:0004672">
    <property type="term" value="F:protein kinase activity"/>
    <property type="evidence" value="ECO:0007669"/>
    <property type="project" value="InterPro"/>
</dbReference>
<dbReference type="PIRSF" id="PIRSF000654">
    <property type="entry name" value="Integrin-linked_kinase"/>
    <property type="match status" value="1"/>
</dbReference>
<reference evidence="2 3" key="1">
    <citation type="submission" date="2014-04" db="EMBL/GenBank/DDBJ databases">
        <authorList>
            <consortium name="DOE Joint Genome Institute"/>
            <person name="Kuo A."/>
            <person name="Girlanda M."/>
            <person name="Perotto S."/>
            <person name="Kohler A."/>
            <person name="Nagy L.G."/>
            <person name="Floudas D."/>
            <person name="Copeland A."/>
            <person name="Barry K.W."/>
            <person name="Cichocki N."/>
            <person name="Veneault-Fourrey C."/>
            <person name="LaButti K."/>
            <person name="Lindquist E.A."/>
            <person name="Lipzen A."/>
            <person name="Lundell T."/>
            <person name="Morin E."/>
            <person name="Murat C."/>
            <person name="Sun H."/>
            <person name="Tunlid A."/>
            <person name="Henrissat B."/>
            <person name="Grigoriev I.V."/>
            <person name="Hibbett D.S."/>
            <person name="Martin F."/>
            <person name="Nordberg H.P."/>
            <person name="Cantor M.N."/>
            <person name="Hua S.X."/>
        </authorList>
    </citation>
    <scope>NUCLEOTIDE SEQUENCE [LARGE SCALE GENOMIC DNA]</scope>
    <source>
        <strain evidence="2 3">MUT 4182</strain>
    </source>
</reference>
<dbReference type="EMBL" id="KN823517">
    <property type="protein sequence ID" value="KIO16619.1"/>
    <property type="molecule type" value="Genomic_DNA"/>
</dbReference>
<feature type="non-terminal residue" evidence="2">
    <location>
        <position position="1"/>
    </location>
</feature>
<evidence type="ECO:0000313" key="3">
    <source>
        <dbReference type="Proteomes" id="UP000054248"/>
    </source>
</evidence>
<dbReference type="GO" id="GO:0007165">
    <property type="term" value="P:signal transduction"/>
    <property type="evidence" value="ECO:0007669"/>
    <property type="project" value="TreeGrafter"/>
</dbReference>